<protein>
    <submittedName>
        <fullName evidence="4">Group II intron-encoded protein LtrA</fullName>
    </submittedName>
</protein>
<evidence type="ECO:0000256" key="1">
    <source>
        <dbReference type="ARBA" id="ARBA00034120"/>
    </source>
</evidence>
<dbReference type="EMBL" id="CP014504">
    <property type="protein sequence ID" value="AMP97896.1"/>
    <property type="molecule type" value="Genomic_DNA"/>
</dbReference>
<sequence>MRDPVQVLNALCEHSKDSGYRYQRLYRILFNEEMFFIAYQRKYANQGNMTPGTDGRTVDRMSIHRIQKLVASLRDESYQPHPARRVYIPKKNGTKRPLGIPSFEDKLVQEVVHMILKAIYEGQFEDTSHGFRPNRSCHTALRDIKVTFKGTRWFIEGDIKGFFDNINHNVMIDILRERISDDRFLRLIRKFLNAGYMENWTYNNTYSGTPQGGIISPILANIYLDKFDKYVKQYAESFNKGKSRRLTTEYQRNRNQRNALRWKLEAETDENRKAELKLKMAEMRTEMLDIPATRDMDDTFKRLKYIRYADDFLIGVIGSKGECEKIKADITTFMSEKLKLEMSEEKSLITSAQEPAKFLGYEITARRSMDHTRTRCGLQRRPWSGTIVLNLSYETVLKRLQSYNAVLITQVDRKQTLKPSSRKYMVNRQGADIMAQYNLELRGFYNYYSIADNIGYRGWKFNYFMKYSMLKTLGRKHKRTVGQILEKYRDGTDVVIPYRDNKGNAKQRVWYNGGFRCKRFKDIYEDNYYDKAPNTMYLPAPTLVERLRERKCELCGVMGDLVMHHVRNINQLKADTKWNAVMIKRHRKTLAVCQDCGALIHKNYDQ</sequence>
<dbReference type="InterPro" id="IPR024937">
    <property type="entry name" value="Domain_X"/>
</dbReference>
<dbReference type="InterPro" id="IPR051083">
    <property type="entry name" value="GrpII_Intron_Splice-Mob/Def"/>
</dbReference>
<accession>A0A127V989</accession>
<feature type="domain" description="Reverse transcriptase" evidence="3">
    <location>
        <begin position="69"/>
        <end position="363"/>
    </location>
</feature>
<keyword evidence="2" id="KW-0175">Coiled coil</keyword>
<dbReference type="InterPro" id="IPR049030">
    <property type="entry name" value="AI2M-like_HNH"/>
</dbReference>
<feature type="coiled-coil region" evidence="2">
    <location>
        <begin position="257"/>
        <end position="286"/>
    </location>
</feature>
<keyword evidence="5" id="KW-1185">Reference proteome</keyword>
<dbReference type="PROSITE" id="PS50878">
    <property type="entry name" value="RT_POL"/>
    <property type="match status" value="1"/>
</dbReference>
<dbReference type="KEGG" id="pcm:AY601_0959"/>
<gene>
    <name evidence="4" type="ORF">AY601_0959</name>
</gene>
<dbReference type="SUPFAM" id="SSF56672">
    <property type="entry name" value="DNA/RNA polymerases"/>
    <property type="match status" value="1"/>
</dbReference>
<dbReference type="PATRIC" id="fig|188932.3.peg.988"/>
<dbReference type="Pfam" id="PF21368">
    <property type="entry name" value="AI2M-like_HNH"/>
    <property type="match status" value="1"/>
</dbReference>
<dbReference type="Pfam" id="PF01348">
    <property type="entry name" value="Intron_maturas2"/>
    <property type="match status" value="1"/>
</dbReference>
<dbReference type="RefSeq" id="WP_068397195.1">
    <property type="nucleotide sequence ID" value="NZ_CP014504.1"/>
</dbReference>
<dbReference type="OrthoDB" id="9780724at2"/>
<evidence type="ECO:0000256" key="2">
    <source>
        <dbReference type="SAM" id="Coils"/>
    </source>
</evidence>
<dbReference type="PANTHER" id="PTHR34047">
    <property type="entry name" value="NUCLEAR INTRON MATURASE 1, MITOCHONDRIAL-RELATED"/>
    <property type="match status" value="1"/>
</dbReference>
<name>A0A127V989_9SPHI</name>
<dbReference type="InterPro" id="IPR043502">
    <property type="entry name" value="DNA/RNA_pol_sf"/>
</dbReference>
<evidence type="ECO:0000259" key="3">
    <source>
        <dbReference type="PROSITE" id="PS50878"/>
    </source>
</evidence>
<dbReference type="AlphaFoldDB" id="A0A127V989"/>
<evidence type="ECO:0000313" key="4">
    <source>
        <dbReference type="EMBL" id="AMP97896.1"/>
    </source>
</evidence>
<dbReference type="PANTHER" id="PTHR34047:SF8">
    <property type="entry name" value="PROTEIN YKFC"/>
    <property type="match status" value="1"/>
</dbReference>
<dbReference type="Pfam" id="PF00078">
    <property type="entry name" value="RVT_1"/>
    <property type="match status" value="2"/>
</dbReference>
<dbReference type="CDD" id="cd01651">
    <property type="entry name" value="RT_G2_intron"/>
    <property type="match status" value="1"/>
</dbReference>
<dbReference type="Proteomes" id="UP000071561">
    <property type="component" value="Chromosome"/>
</dbReference>
<evidence type="ECO:0000313" key="5">
    <source>
        <dbReference type="Proteomes" id="UP000071561"/>
    </source>
</evidence>
<organism evidence="4 5">
    <name type="scientific">Pedobacter cryoconitis</name>
    <dbReference type="NCBI Taxonomy" id="188932"/>
    <lineage>
        <taxon>Bacteria</taxon>
        <taxon>Pseudomonadati</taxon>
        <taxon>Bacteroidota</taxon>
        <taxon>Sphingobacteriia</taxon>
        <taxon>Sphingobacteriales</taxon>
        <taxon>Sphingobacteriaceae</taxon>
        <taxon>Pedobacter</taxon>
    </lineage>
</organism>
<comment type="similarity">
    <text evidence="1">Belongs to the bacterial reverse transcriptase family.</text>
</comment>
<dbReference type="GO" id="GO:0006397">
    <property type="term" value="P:mRNA processing"/>
    <property type="evidence" value="ECO:0007669"/>
    <property type="project" value="InterPro"/>
</dbReference>
<reference evidence="4 5" key="1">
    <citation type="submission" date="2016-03" db="EMBL/GenBank/DDBJ databases">
        <title>Complete genome sequence of Pedobacter cryoconitis PAMC 27485.</title>
        <authorList>
            <person name="Lee J."/>
            <person name="Kim O.-S."/>
        </authorList>
    </citation>
    <scope>NUCLEOTIDE SEQUENCE [LARGE SCALE GENOMIC DNA]</scope>
    <source>
        <strain evidence="4 5">PAMC 27485</strain>
    </source>
</reference>
<dbReference type="InterPro" id="IPR000477">
    <property type="entry name" value="RT_dom"/>
</dbReference>
<proteinExistence type="inferred from homology"/>